<comment type="caution">
    <text evidence="2">The sequence shown here is derived from an EMBL/GenBank/DDBJ whole genome shotgun (WGS) entry which is preliminary data.</text>
</comment>
<feature type="region of interest" description="Disordered" evidence="1">
    <location>
        <begin position="97"/>
        <end position="116"/>
    </location>
</feature>
<dbReference type="AlphaFoldDB" id="A0A7J7XBL9"/>
<name>A0A7J7XBL9_PIPKU</name>
<reference evidence="2 3" key="1">
    <citation type="journal article" date="2020" name="Nature">
        <title>Six reference-quality genomes reveal evolution of bat adaptations.</title>
        <authorList>
            <person name="Jebb D."/>
            <person name="Huang Z."/>
            <person name="Pippel M."/>
            <person name="Hughes G.M."/>
            <person name="Lavrichenko K."/>
            <person name="Devanna P."/>
            <person name="Winkler S."/>
            <person name="Jermiin L.S."/>
            <person name="Skirmuntt E.C."/>
            <person name="Katzourakis A."/>
            <person name="Burkitt-Gray L."/>
            <person name="Ray D.A."/>
            <person name="Sullivan K.A.M."/>
            <person name="Roscito J.G."/>
            <person name="Kirilenko B.M."/>
            <person name="Davalos L.M."/>
            <person name="Corthals A.P."/>
            <person name="Power M.L."/>
            <person name="Jones G."/>
            <person name="Ransome R.D."/>
            <person name="Dechmann D.K.N."/>
            <person name="Locatelli A.G."/>
            <person name="Puechmaille S.J."/>
            <person name="Fedrigo O."/>
            <person name="Jarvis E.D."/>
            <person name="Hiller M."/>
            <person name="Vernes S.C."/>
            <person name="Myers E.W."/>
            <person name="Teeling E.C."/>
        </authorList>
    </citation>
    <scope>NUCLEOTIDE SEQUENCE [LARGE SCALE GENOMIC DNA]</scope>
    <source>
        <strain evidence="2">MPipKuh1</strain>
        <tissue evidence="2">Flight muscle</tissue>
    </source>
</reference>
<evidence type="ECO:0000313" key="3">
    <source>
        <dbReference type="Proteomes" id="UP000558488"/>
    </source>
</evidence>
<dbReference type="Proteomes" id="UP000558488">
    <property type="component" value="Unassembled WGS sequence"/>
</dbReference>
<feature type="compositionally biased region" description="Low complexity" evidence="1">
    <location>
        <begin position="1"/>
        <end position="11"/>
    </location>
</feature>
<accession>A0A7J7XBL9</accession>
<organism evidence="2 3">
    <name type="scientific">Pipistrellus kuhlii</name>
    <name type="common">Kuhl's pipistrelle</name>
    <dbReference type="NCBI Taxonomy" id="59472"/>
    <lineage>
        <taxon>Eukaryota</taxon>
        <taxon>Metazoa</taxon>
        <taxon>Chordata</taxon>
        <taxon>Craniata</taxon>
        <taxon>Vertebrata</taxon>
        <taxon>Euteleostomi</taxon>
        <taxon>Mammalia</taxon>
        <taxon>Eutheria</taxon>
        <taxon>Laurasiatheria</taxon>
        <taxon>Chiroptera</taxon>
        <taxon>Yangochiroptera</taxon>
        <taxon>Vespertilionidae</taxon>
        <taxon>Pipistrellus</taxon>
    </lineage>
</organism>
<keyword evidence="3" id="KW-1185">Reference proteome</keyword>
<protein>
    <submittedName>
        <fullName evidence="2">Uncharacterized protein</fullName>
    </submittedName>
</protein>
<evidence type="ECO:0000313" key="2">
    <source>
        <dbReference type="EMBL" id="KAF6346898.1"/>
    </source>
</evidence>
<feature type="compositionally biased region" description="Polar residues" evidence="1">
    <location>
        <begin position="22"/>
        <end position="39"/>
    </location>
</feature>
<evidence type="ECO:0000256" key="1">
    <source>
        <dbReference type="SAM" id="MobiDB-lite"/>
    </source>
</evidence>
<gene>
    <name evidence="2" type="ORF">mPipKuh1_010633</name>
</gene>
<feature type="region of interest" description="Disordered" evidence="1">
    <location>
        <begin position="1"/>
        <end position="47"/>
    </location>
</feature>
<dbReference type="EMBL" id="JACAGB010000008">
    <property type="protein sequence ID" value="KAF6346898.1"/>
    <property type="molecule type" value="Genomic_DNA"/>
</dbReference>
<proteinExistence type="predicted"/>
<sequence>MSPVLGFSSVGSGVGGGIQSSLEPQSPSRQGNPAAQPTVPSLCPVCAPPEPPFATSPGFRLTARLPMAEPESPGSGLKLGIRAVGGPAQSEFYLLSARERPPGTRPPSSPAPSSLREPRVSVPCAFPAPPRLLLVFSLLLTLEFPVSQPSCSSGQCPFYILVVFY</sequence>